<feature type="DNA-binding region" description="OmpR/PhoB-type" evidence="5">
    <location>
        <begin position="1"/>
        <end position="97"/>
    </location>
</feature>
<evidence type="ECO:0000259" key="7">
    <source>
        <dbReference type="PROSITE" id="PS51755"/>
    </source>
</evidence>
<gene>
    <name evidence="8" type="ORF">AB0K40_38095</name>
</gene>
<dbReference type="SUPFAM" id="SSF52540">
    <property type="entry name" value="P-loop containing nucleoside triphosphate hydrolases"/>
    <property type="match status" value="1"/>
</dbReference>
<dbReference type="SUPFAM" id="SSF46894">
    <property type="entry name" value="C-terminal effector domain of the bipartite response regulators"/>
    <property type="match status" value="1"/>
</dbReference>
<dbReference type="InterPro" id="IPR005158">
    <property type="entry name" value="BTAD"/>
</dbReference>
<keyword evidence="9" id="KW-1185">Reference proteome</keyword>
<evidence type="ECO:0000256" key="4">
    <source>
        <dbReference type="ARBA" id="ARBA00023163"/>
    </source>
</evidence>
<dbReference type="InterPro" id="IPR001867">
    <property type="entry name" value="OmpR/PhoB-type_DNA-bd"/>
</dbReference>
<dbReference type="InterPro" id="IPR051677">
    <property type="entry name" value="AfsR-DnrI-RedD_regulator"/>
</dbReference>
<dbReference type="InterPro" id="IPR027417">
    <property type="entry name" value="P-loop_NTPase"/>
</dbReference>
<feature type="domain" description="OmpR/PhoB-type" evidence="7">
    <location>
        <begin position="1"/>
        <end position="97"/>
    </location>
</feature>
<dbReference type="PROSITE" id="PS51755">
    <property type="entry name" value="OMPR_PHOB"/>
    <property type="match status" value="1"/>
</dbReference>
<dbReference type="PANTHER" id="PTHR35807:SF1">
    <property type="entry name" value="TRANSCRIPTIONAL REGULATOR REDD"/>
    <property type="match status" value="1"/>
</dbReference>
<organism evidence="8 9">
    <name type="scientific">Nonomuraea bangladeshensis</name>
    <dbReference type="NCBI Taxonomy" id="404385"/>
    <lineage>
        <taxon>Bacteria</taxon>
        <taxon>Bacillati</taxon>
        <taxon>Actinomycetota</taxon>
        <taxon>Actinomycetes</taxon>
        <taxon>Streptosporangiales</taxon>
        <taxon>Streptosporangiaceae</taxon>
        <taxon>Nonomuraea</taxon>
    </lineage>
</organism>
<dbReference type="CDD" id="cd15831">
    <property type="entry name" value="BTAD"/>
    <property type="match status" value="1"/>
</dbReference>
<evidence type="ECO:0000256" key="5">
    <source>
        <dbReference type="PROSITE-ProRule" id="PRU01091"/>
    </source>
</evidence>
<reference evidence="8 9" key="1">
    <citation type="submission" date="2024-06" db="EMBL/GenBank/DDBJ databases">
        <title>The Natural Products Discovery Center: Release of the First 8490 Sequenced Strains for Exploring Actinobacteria Biosynthetic Diversity.</title>
        <authorList>
            <person name="Kalkreuter E."/>
            <person name="Kautsar S.A."/>
            <person name="Yang D."/>
            <person name="Bader C.D."/>
            <person name="Teijaro C.N."/>
            <person name="Fluegel L."/>
            <person name="Davis C.M."/>
            <person name="Simpson J.R."/>
            <person name="Lauterbach L."/>
            <person name="Steele A.D."/>
            <person name="Gui C."/>
            <person name="Meng S."/>
            <person name="Li G."/>
            <person name="Viehrig K."/>
            <person name="Ye F."/>
            <person name="Su P."/>
            <person name="Kiefer A.F."/>
            <person name="Nichols A."/>
            <person name="Cepeda A.J."/>
            <person name="Yan W."/>
            <person name="Fan B."/>
            <person name="Jiang Y."/>
            <person name="Adhikari A."/>
            <person name="Zheng C.-J."/>
            <person name="Schuster L."/>
            <person name="Cowan T.M."/>
            <person name="Smanski M.J."/>
            <person name="Chevrette M.G."/>
            <person name="De Carvalho L.P.S."/>
            <person name="Shen B."/>
        </authorList>
    </citation>
    <scope>NUCLEOTIDE SEQUENCE [LARGE SCALE GENOMIC DNA]</scope>
    <source>
        <strain evidence="8 9">NPDC049574</strain>
    </source>
</reference>
<comment type="caution">
    <text evidence="8">The sequence shown here is derived from an EMBL/GenBank/DDBJ whole genome shotgun (WGS) entry which is preliminary data.</text>
</comment>
<comment type="similarity">
    <text evidence="1">Belongs to the AfsR/DnrI/RedD regulatory family.</text>
</comment>
<evidence type="ECO:0000256" key="3">
    <source>
        <dbReference type="ARBA" id="ARBA00023125"/>
    </source>
</evidence>
<dbReference type="InterPro" id="IPR011990">
    <property type="entry name" value="TPR-like_helical_dom_sf"/>
</dbReference>
<dbReference type="SUPFAM" id="SSF48452">
    <property type="entry name" value="TPR-like"/>
    <property type="match status" value="2"/>
</dbReference>
<dbReference type="Gene3D" id="1.25.40.10">
    <property type="entry name" value="Tetratricopeptide repeat domain"/>
    <property type="match status" value="2"/>
</dbReference>
<dbReference type="Gene3D" id="3.40.50.300">
    <property type="entry name" value="P-loop containing nucleotide triphosphate hydrolases"/>
    <property type="match status" value="1"/>
</dbReference>
<feature type="compositionally biased region" description="Gly residues" evidence="6">
    <location>
        <begin position="499"/>
        <end position="530"/>
    </location>
</feature>
<sequence length="988" mass="105960">MTREGVEFRLLGPVGVWDAGRLLGPSTAQQRTVLAMLLLEPGRPVPVARLETALWGAEPPESSRNAIQGHISRLRRLLAPFPEAALTTSARGYCLTVARERVDLHRFRDLVREAGGEPEPERAAGLLRAALALWQGAPLADAAGRWLPDAVVPGLEEERLTALERRAALDLRQGRHQEVATELAALLGEHPLRERLVSLLMTALLRGDRRTEALAVFRRVRRHFAEDLGIEPGEELQRLHQAILAGHEAPAAASAGGSPALAVPRHLPPDTELFTAREEELAALDRLTLPPDGSPVLAPCVITGTGGVGKTTLAVHWGHRVRDRFPDGQLYVNLHGFGPTHGVRSPAEAVRLFLDALQVPPQHIPATLEARVGLYRSLLAERRMLILLDNALDSDQVRPLLPGAPGCLALITSRAELTGLVAAEGARTLSLGLFSPAQSRELLTRRLGVDKVGAEPRAVDDIVSRCAGLPLALAIVAARANERPAFPLGTLVSDLAGEGPSGEGPSGGGPCDEGPSAGGPSAGGPSGGGPSDDALSDDDASADGDLDVFDGGDAATNMRTVLSWSYRALSPDAARLFRLRGLLPAPEISTAAAASLAGIPVQRARRLLTELTRANLATERTPGRYGWHDLLRAYAEELTRLHDSAAERHEALHRLLDHYLHSARVGDRLLDLLHRVPLAPPPPRPGVVLARITDRAQSQAWFAQEHRTLLAAIRHAARSGFDGHAWQLAGACWGFLSQDGRSDDQAAMFAIAVEAASRLGDRAAEAHARVGLAHAFTRLGRDEDGEAHLRRARELFAGLADPAGEARCLIYLSVLKDRHDQYAEGLALSEEALRLCRAAGDRAGEGRVLNNIGWFHAQLGAYEEALRRCEEALAIHRELTDLPGESATLDSMGHIHHLLGQYEEAIAYYRRSLAWRGGGKRALGARTLRRLGEAQLAAGRLGEGGETLRQALALISELAPGDAEALRARVASLPDAPGTHPPRPHART</sequence>
<dbReference type="Gene3D" id="1.10.10.10">
    <property type="entry name" value="Winged helix-like DNA-binding domain superfamily/Winged helix DNA-binding domain"/>
    <property type="match status" value="1"/>
</dbReference>
<keyword evidence="4" id="KW-0804">Transcription</keyword>
<proteinExistence type="inferred from homology"/>
<dbReference type="InterPro" id="IPR019734">
    <property type="entry name" value="TPR_rpt"/>
</dbReference>
<feature type="compositionally biased region" description="Acidic residues" evidence="6">
    <location>
        <begin position="534"/>
        <end position="548"/>
    </location>
</feature>
<dbReference type="Pfam" id="PF00486">
    <property type="entry name" value="Trans_reg_C"/>
    <property type="match status" value="1"/>
</dbReference>
<evidence type="ECO:0000313" key="9">
    <source>
        <dbReference type="Proteomes" id="UP001552427"/>
    </source>
</evidence>
<dbReference type="InterPro" id="IPR016032">
    <property type="entry name" value="Sig_transdc_resp-reg_C-effctor"/>
</dbReference>
<dbReference type="RefSeq" id="WP_364459714.1">
    <property type="nucleotide sequence ID" value="NZ_JBFARM010000013.1"/>
</dbReference>
<evidence type="ECO:0000256" key="1">
    <source>
        <dbReference type="ARBA" id="ARBA00005820"/>
    </source>
</evidence>
<keyword evidence="2" id="KW-0805">Transcription regulation</keyword>
<keyword evidence="3 5" id="KW-0238">DNA-binding</keyword>
<dbReference type="EMBL" id="JBFARM010000013">
    <property type="protein sequence ID" value="MEV4291351.1"/>
    <property type="molecule type" value="Genomic_DNA"/>
</dbReference>
<dbReference type="PANTHER" id="PTHR35807">
    <property type="entry name" value="TRANSCRIPTIONAL REGULATOR REDD-RELATED"/>
    <property type="match status" value="1"/>
</dbReference>
<evidence type="ECO:0000256" key="6">
    <source>
        <dbReference type="SAM" id="MobiDB-lite"/>
    </source>
</evidence>
<dbReference type="Proteomes" id="UP001552427">
    <property type="component" value="Unassembled WGS sequence"/>
</dbReference>
<dbReference type="InterPro" id="IPR036388">
    <property type="entry name" value="WH-like_DNA-bd_sf"/>
</dbReference>
<dbReference type="SMART" id="SM00862">
    <property type="entry name" value="Trans_reg_C"/>
    <property type="match status" value="1"/>
</dbReference>
<feature type="region of interest" description="Disordered" evidence="6">
    <location>
        <begin position="491"/>
        <end position="548"/>
    </location>
</feature>
<accession>A0ABV3HFM6</accession>
<dbReference type="Pfam" id="PF13424">
    <property type="entry name" value="TPR_12"/>
    <property type="match status" value="2"/>
</dbReference>
<dbReference type="SMART" id="SM00028">
    <property type="entry name" value="TPR"/>
    <property type="match status" value="4"/>
</dbReference>
<protein>
    <submittedName>
        <fullName evidence="8">BTAD domain-containing putative transcriptional regulator</fullName>
    </submittedName>
</protein>
<evidence type="ECO:0000313" key="8">
    <source>
        <dbReference type="EMBL" id="MEV4291351.1"/>
    </source>
</evidence>
<name>A0ABV3HFM6_9ACTN</name>
<dbReference type="SMART" id="SM01043">
    <property type="entry name" value="BTAD"/>
    <property type="match status" value="1"/>
</dbReference>
<evidence type="ECO:0000256" key="2">
    <source>
        <dbReference type="ARBA" id="ARBA00023015"/>
    </source>
</evidence>
<dbReference type="Pfam" id="PF03704">
    <property type="entry name" value="BTAD"/>
    <property type="match status" value="1"/>
</dbReference>
<dbReference type="PRINTS" id="PR00364">
    <property type="entry name" value="DISEASERSIST"/>
</dbReference>